<dbReference type="AlphaFoldDB" id="A0A9W6MGW0"/>
<feature type="transmembrane region" description="Helical" evidence="1">
    <location>
        <begin position="26"/>
        <end position="50"/>
    </location>
</feature>
<dbReference type="RefSeq" id="WP_271221819.1">
    <property type="nucleotide sequence ID" value="NZ_BAAAVD010000063.1"/>
</dbReference>
<reference evidence="3" key="2">
    <citation type="submission" date="2023-01" db="EMBL/GenBank/DDBJ databases">
        <authorList>
            <person name="Sun Q."/>
            <person name="Evtushenko L."/>
        </authorList>
    </citation>
    <scope>NUCLEOTIDE SEQUENCE</scope>
    <source>
        <strain evidence="3">VKM Ac-2007</strain>
    </source>
</reference>
<keyword evidence="4" id="KW-1185">Reference proteome</keyword>
<organism evidence="3 4">
    <name type="scientific">Streptosporangium carneum</name>
    <dbReference type="NCBI Taxonomy" id="47481"/>
    <lineage>
        <taxon>Bacteria</taxon>
        <taxon>Bacillati</taxon>
        <taxon>Actinomycetota</taxon>
        <taxon>Actinomycetes</taxon>
        <taxon>Streptosporangiales</taxon>
        <taxon>Streptosporangiaceae</taxon>
        <taxon>Streptosporangium</taxon>
    </lineage>
</organism>
<evidence type="ECO:0000313" key="4">
    <source>
        <dbReference type="Proteomes" id="UP001143474"/>
    </source>
</evidence>
<sequence length="588" mass="61583">MSGRHRTDELDDGYNLPPRRRRRGRAAVLAPLAGSVALAVLLGVAAFVIINRDRGCMGGEIPLRVTASPDIQPAVSRIAERFTKAAHEIDGGCAVVTVTGDASATVAAGLGGTGGKVGAMDVWIPDSSLWVTGLRAKNPQAPAPGPSVARSPIVMVTSGSVVQDLRKNLGRVGWSGMIAAANVTDPGGPGRRVRVLTLDPSLNAAGLGALLAASGTATASGVGQQELVGALKTLSGSTVRDQEALLASLGVKGRRIPVGVASEQGVWAFNNAKKPQAPAVPLYPAEGTIDLDYPLVVTAKDSRVRAVAEAFQKDLAGEAAAKDLRDRGFRTPDGQGGEALSASGGFQAKAPRTLRTPDAATVAKLSQSWSRLNLGTRLLTLLDVSGTMALPVPGTGLTRMQAITRIATEGIKLFPVKSEIGLWEFSTHLEGQGVDYRRTVPVGPLTENLDGVLRRDLINRKLATTKAVETGDTGLNDTLAAAYEQMNKEYQGDKINTVLILTDGAGNDDPDGGVSNAEILRRLKEAYDPERPVSVLIIAFGPDAPKGKRQMDALARATGGDAYIAKDIGQVRTFFLEGMKRRICAPHC</sequence>
<dbReference type="PROSITE" id="PS50234">
    <property type="entry name" value="VWFA"/>
    <property type="match status" value="1"/>
</dbReference>
<accession>A0A9W6MGW0</accession>
<comment type="caution">
    <text evidence="3">The sequence shown here is derived from an EMBL/GenBank/DDBJ whole genome shotgun (WGS) entry which is preliminary data.</text>
</comment>
<keyword evidence="1" id="KW-0472">Membrane</keyword>
<gene>
    <name evidence="3" type="ORF">GCM10017600_69510</name>
</gene>
<dbReference type="InterPro" id="IPR036465">
    <property type="entry name" value="vWFA_dom_sf"/>
</dbReference>
<dbReference type="SUPFAM" id="SSF53850">
    <property type="entry name" value="Periplasmic binding protein-like II"/>
    <property type="match status" value="1"/>
</dbReference>
<dbReference type="SUPFAM" id="SSF53300">
    <property type="entry name" value="vWA-like"/>
    <property type="match status" value="1"/>
</dbReference>
<dbReference type="InterPro" id="IPR002035">
    <property type="entry name" value="VWF_A"/>
</dbReference>
<reference evidence="3" key="1">
    <citation type="journal article" date="2014" name="Int. J. Syst. Evol. Microbiol.">
        <title>Complete genome sequence of Corynebacterium casei LMG S-19264T (=DSM 44701T), isolated from a smear-ripened cheese.</title>
        <authorList>
            <consortium name="US DOE Joint Genome Institute (JGI-PGF)"/>
            <person name="Walter F."/>
            <person name="Albersmeier A."/>
            <person name="Kalinowski J."/>
            <person name="Ruckert C."/>
        </authorList>
    </citation>
    <scope>NUCLEOTIDE SEQUENCE</scope>
    <source>
        <strain evidence="3">VKM Ac-2007</strain>
    </source>
</reference>
<evidence type="ECO:0000259" key="2">
    <source>
        <dbReference type="PROSITE" id="PS50234"/>
    </source>
</evidence>
<evidence type="ECO:0000256" key="1">
    <source>
        <dbReference type="SAM" id="Phobius"/>
    </source>
</evidence>
<keyword evidence="1" id="KW-0812">Transmembrane</keyword>
<dbReference type="EMBL" id="BSEV01000023">
    <property type="protein sequence ID" value="GLK13540.1"/>
    <property type="molecule type" value="Genomic_DNA"/>
</dbReference>
<feature type="domain" description="VWFA" evidence="2">
    <location>
        <begin position="377"/>
        <end position="579"/>
    </location>
</feature>
<name>A0A9W6MGW0_9ACTN</name>
<dbReference type="Gene3D" id="3.40.50.410">
    <property type="entry name" value="von Willebrand factor, type A domain"/>
    <property type="match status" value="1"/>
</dbReference>
<dbReference type="Proteomes" id="UP001143474">
    <property type="component" value="Unassembled WGS sequence"/>
</dbReference>
<proteinExistence type="predicted"/>
<dbReference type="Pfam" id="PF13531">
    <property type="entry name" value="SBP_bac_11"/>
    <property type="match status" value="1"/>
</dbReference>
<evidence type="ECO:0000313" key="3">
    <source>
        <dbReference type="EMBL" id="GLK13540.1"/>
    </source>
</evidence>
<keyword evidence="1" id="KW-1133">Transmembrane helix</keyword>
<dbReference type="SMART" id="SM00327">
    <property type="entry name" value="VWA"/>
    <property type="match status" value="1"/>
</dbReference>
<protein>
    <recommendedName>
        <fullName evidence="2">VWFA domain-containing protein</fullName>
    </recommendedName>
</protein>